<evidence type="ECO:0000256" key="1">
    <source>
        <dbReference type="SAM" id="MobiDB-lite"/>
    </source>
</evidence>
<feature type="region of interest" description="Disordered" evidence="1">
    <location>
        <begin position="1"/>
        <end position="21"/>
    </location>
</feature>
<feature type="transmembrane region" description="Helical" evidence="2">
    <location>
        <begin position="86"/>
        <end position="104"/>
    </location>
</feature>
<organism evidence="3">
    <name type="scientific">bioreactor metagenome</name>
    <dbReference type="NCBI Taxonomy" id="1076179"/>
    <lineage>
        <taxon>unclassified sequences</taxon>
        <taxon>metagenomes</taxon>
        <taxon>ecological metagenomes</taxon>
    </lineage>
</organism>
<evidence type="ECO:0000313" key="3">
    <source>
        <dbReference type="EMBL" id="MPM24215.1"/>
    </source>
</evidence>
<proteinExistence type="predicted"/>
<keyword evidence="2" id="KW-1133">Transmembrane helix</keyword>
<protein>
    <submittedName>
        <fullName evidence="3">Uncharacterized protein</fullName>
    </submittedName>
</protein>
<keyword evidence="2" id="KW-0472">Membrane</keyword>
<dbReference type="EMBL" id="VSSQ01004211">
    <property type="protein sequence ID" value="MPM24215.1"/>
    <property type="molecule type" value="Genomic_DNA"/>
</dbReference>
<keyword evidence="2" id="KW-0812">Transmembrane</keyword>
<reference evidence="3" key="1">
    <citation type="submission" date="2019-08" db="EMBL/GenBank/DDBJ databases">
        <authorList>
            <person name="Kucharzyk K."/>
            <person name="Murdoch R.W."/>
            <person name="Higgins S."/>
            <person name="Loffler F."/>
        </authorList>
    </citation>
    <scope>NUCLEOTIDE SEQUENCE</scope>
</reference>
<sequence>MRRKNLLDRPAEARQHHANEQRHHPLQNRVFIWKVAKNCSFRNARAFGDLFCPRCFKPLLGEDVDRCIDDSYFFVRRVLRIILQKILNIVMVSFHSISLLNTVMNLTGNE</sequence>
<gene>
    <name evidence="3" type="ORF">SDC9_70696</name>
</gene>
<name>A0A644Y6M7_9ZZZZ</name>
<accession>A0A644Y6M7</accession>
<dbReference type="AlphaFoldDB" id="A0A644Y6M7"/>
<evidence type="ECO:0000256" key="2">
    <source>
        <dbReference type="SAM" id="Phobius"/>
    </source>
</evidence>
<comment type="caution">
    <text evidence="3">The sequence shown here is derived from an EMBL/GenBank/DDBJ whole genome shotgun (WGS) entry which is preliminary data.</text>
</comment>